<dbReference type="AlphaFoldDB" id="X6P091"/>
<keyword evidence="2" id="KW-1185">Reference proteome</keyword>
<dbReference type="Proteomes" id="UP000023152">
    <property type="component" value="Unassembled WGS sequence"/>
</dbReference>
<accession>X6P091</accession>
<reference evidence="1 2" key="1">
    <citation type="journal article" date="2013" name="Curr. Biol.">
        <title>The Genome of the Foraminiferan Reticulomyxa filosa.</title>
        <authorList>
            <person name="Glockner G."/>
            <person name="Hulsmann N."/>
            <person name="Schleicher M."/>
            <person name="Noegel A.A."/>
            <person name="Eichinger L."/>
            <person name="Gallinger C."/>
            <person name="Pawlowski J."/>
            <person name="Sierra R."/>
            <person name="Euteneuer U."/>
            <person name="Pillet L."/>
            <person name="Moustafa A."/>
            <person name="Platzer M."/>
            <person name="Groth M."/>
            <person name="Szafranski K."/>
            <person name="Schliwa M."/>
        </authorList>
    </citation>
    <scope>NUCLEOTIDE SEQUENCE [LARGE SCALE GENOMIC DNA]</scope>
</reference>
<sequence length="200" mass="23430">MKVKKKQETAFHILDWLEDPLEGMTISHLFVYVAAKIDWDQYKDMDVLDLIEQYRDEHSHSSHEKNENMDQLQLLQAQITLEMASYVISECMNENCGIPRDLIQRIIENPKHSSCELPSMTDSNSLSISNAIASFKLFIEKYHNTNKEDDLTNLQTEFKQITTSLWMQQTHSDNTYWVVPKGTKEAHKIRIYLCCEDVRV</sequence>
<gene>
    <name evidence="1" type="ORF">RFI_05560</name>
</gene>
<feature type="non-terminal residue" evidence="1">
    <location>
        <position position="200"/>
    </location>
</feature>
<protein>
    <submittedName>
        <fullName evidence="1">Uncharacterized protein</fullName>
    </submittedName>
</protein>
<comment type="caution">
    <text evidence="1">The sequence shown here is derived from an EMBL/GenBank/DDBJ whole genome shotgun (WGS) entry which is preliminary data.</text>
</comment>
<proteinExistence type="predicted"/>
<dbReference type="EMBL" id="ASPP01004846">
    <property type="protein sequence ID" value="ETO31558.1"/>
    <property type="molecule type" value="Genomic_DNA"/>
</dbReference>
<name>X6P091_RETFI</name>
<organism evidence="1 2">
    <name type="scientific">Reticulomyxa filosa</name>
    <dbReference type="NCBI Taxonomy" id="46433"/>
    <lineage>
        <taxon>Eukaryota</taxon>
        <taxon>Sar</taxon>
        <taxon>Rhizaria</taxon>
        <taxon>Retaria</taxon>
        <taxon>Foraminifera</taxon>
        <taxon>Monothalamids</taxon>
        <taxon>Reticulomyxidae</taxon>
        <taxon>Reticulomyxa</taxon>
    </lineage>
</organism>
<evidence type="ECO:0000313" key="2">
    <source>
        <dbReference type="Proteomes" id="UP000023152"/>
    </source>
</evidence>
<evidence type="ECO:0000313" key="1">
    <source>
        <dbReference type="EMBL" id="ETO31558.1"/>
    </source>
</evidence>